<feature type="chain" id="PRO_5038081846" evidence="1">
    <location>
        <begin position="18"/>
        <end position="327"/>
    </location>
</feature>
<proteinExistence type="predicted"/>
<protein>
    <submittedName>
        <fullName evidence="3">Alkaline phosphatase family protein</fullName>
    </submittedName>
</protein>
<dbReference type="RefSeq" id="WP_191618147.1">
    <property type="nucleotide sequence ID" value="NZ_JACYFG010000038.1"/>
</dbReference>
<comment type="caution">
    <text evidence="3">The sequence shown here is derived from an EMBL/GenBank/DDBJ whole genome shotgun (WGS) entry which is preliminary data.</text>
</comment>
<dbReference type="EMBL" id="JACYFG010000038">
    <property type="protein sequence ID" value="MBD5781043.1"/>
    <property type="molecule type" value="Genomic_DNA"/>
</dbReference>
<dbReference type="PANTHER" id="PTHR33987">
    <property type="entry name" value="CALCINEURIN-LIKE METALLO-PHOSPHOESTERASE SUPERFAMILY PROTEIN"/>
    <property type="match status" value="1"/>
</dbReference>
<keyword evidence="4" id="KW-1185">Reference proteome</keyword>
<dbReference type="InterPro" id="IPR018946">
    <property type="entry name" value="PhoD-like_MPP"/>
</dbReference>
<reference evidence="3" key="1">
    <citation type="submission" date="2020-09" db="EMBL/GenBank/DDBJ databases">
        <title>Pelagicoccus enzymogenes sp. nov. with an EPS production, isolated from marine sediment.</title>
        <authorList>
            <person name="Feng X."/>
        </authorList>
    </citation>
    <scope>NUCLEOTIDE SEQUENCE</scope>
    <source>
        <strain evidence="3">NFK12</strain>
    </source>
</reference>
<dbReference type="Proteomes" id="UP000622317">
    <property type="component" value="Unassembled WGS sequence"/>
</dbReference>
<gene>
    <name evidence="3" type="ORF">IEN85_16195</name>
</gene>
<accession>A0A927F9M9</accession>
<dbReference type="PROSITE" id="PS51257">
    <property type="entry name" value="PROKAR_LIPOPROTEIN"/>
    <property type="match status" value="1"/>
</dbReference>
<evidence type="ECO:0000256" key="1">
    <source>
        <dbReference type="SAM" id="SignalP"/>
    </source>
</evidence>
<dbReference type="InterPro" id="IPR029052">
    <property type="entry name" value="Metallo-depent_PP-like"/>
</dbReference>
<sequence>MRSPVSLISSVVLGVLAACSHSVDLQRAPLQRMAFGSCLHQDKPAPIWEAIVAADPQAWVWLGDNIYGDSAEAAVLEAAYAKVKAHPTYAKLRESAEVFGTWDDHDFGKNNGGKEWHGKATAQKALLDFLDEPEDSPRRAREGVYGAYSFGSGEERVKLLLLDVRTHRDDPAEAGGDLFGEAQRAWIERELAGNDAALTIVASGTQVIPEDHRYEKWSQFPEAREWFFQQLVESGTGAVLFLSGDRHISEFSQLQVSGREALLYELTTSSLTHSWTSFQGEENRHRVGEVFSDNNFGLLEIDWEAREALVTIRDEAGAVQRELKIRL</sequence>
<feature type="domain" description="PhoD-like phosphatase metallophosphatase" evidence="2">
    <location>
        <begin position="46"/>
        <end position="283"/>
    </location>
</feature>
<dbReference type="InterPro" id="IPR038607">
    <property type="entry name" value="PhoD-like_sf"/>
</dbReference>
<evidence type="ECO:0000313" key="4">
    <source>
        <dbReference type="Proteomes" id="UP000622317"/>
    </source>
</evidence>
<evidence type="ECO:0000259" key="2">
    <source>
        <dbReference type="Pfam" id="PF09423"/>
    </source>
</evidence>
<feature type="signal peptide" evidence="1">
    <location>
        <begin position="1"/>
        <end position="17"/>
    </location>
</feature>
<dbReference type="CDD" id="cd07389">
    <property type="entry name" value="MPP_PhoD"/>
    <property type="match status" value="1"/>
</dbReference>
<keyword evidence="1" id="KW-0732">Signal</keyword>
<evidence type="ECO:0000313" key="3">
    <source>
        <dbReference type="EMBL" id="MBD5781043.1"/>
    </source>
</evidence>
<dbReference type="Gene3D" id="3.60.21.70">
    <property type="entry name" value="PhoD-like phosphatase"/>
    <property type="match status" value="1"/>
</dbReference>
<dbReference type="AlphaFoldDB" id="A0A927F9M9"/>
<dbReference type="PANTHER" id="PTHR33987:SF1">
    <property type="entry name" value="CALCINEURIN-LIKE METALLO-PHOSPHOESTERASE SUPERFAMILY PROTEIN"/>
    <property type="match status" value="1"/>
</dbReference>
<dbReference type="Pfam" id="PF09423">
    <property type="entry name" value="PhoD"/>
    <property type="match status" value="1"/>
</dbReference>
<organism evidence="3 4">
    <name type="scientific">Pelagicoccus enzymogenes</name>
    <dbReference type="NCBI Taxonomy" id="2773457"/>
    <lineage>
        <taxon>Bacteria</taxon>
        <taxon>Pseudomonadati</taxon>
        <taxon>Verrucomicrobiota</taxon>
        <taxon>Opitutia</taxon>
        <taxon>Puniceicoccales</taxon>
        <taxon>Pelagicoccaceae</taxon>
        <taxon>Pelagicoccus</taxon>
    </lineage>
</organism>
<name>A0A927F9M9_9BACT</name>
<dbReference type="SUPFAM" id="SSF56300">
    <property type="entry name" value="Metallo-dependent phosphatases"/>
    <property type="match status" value="1"/>
</dbReference>